<name>A0A6J6H6E6_9ZZZZ</name>
<feature type="domain" description="Xylose isomerase-like TIM barrel" evidence="1">
    <location>
        <begin position="35"/>
        <end position="290"/>
    </location>
</feature>
<proteinExistence type="predicted"/>
<dbReference type="AlphaFoldDB" id="A0A6J6H6E6"/>
<gene>
    <name evidence="2" type="ORF">UFOPK1842_00627</name>
</gene>
<dbReference type="EMBL" id="CAEZUQ010000063">
    <property type="protein sequence ID" value="CAB4608310.1"/>
    <property type="molecule type" value="Genomic_DNA"/>
</dbReference>
<organism evidence="2">
    <name type="scientific">freshwater metagenome</name>
    <dbReference type="NCBI Taxonomy" id="449393"/>
    <lineage>
        <taxon>unclassified sequences</taxon>
        <taxon>metagenomes</taxon>
        <taxon>ecological metagenomes</taxon>
    </lineage>
</organism>
<sequence>MSAKNAKIAAAPISWGVCEVPGWGHQMSPARVLNEMAQLGFSATEFGPEGFLPMEPALKASILKEHGMTAVGGFVPVILHKADHDPIPGVQKELEGYAAAGAKTLVLAANSGIVGYDEKLPVLTDAEWDILFNNLNRIQAEAAKIGVKSVLHPHVGTMVETADHVNRVLEGSTIPFCLDTGHMMIGGTDIVKFSNDHASRVAHSHLKDVNSAMADKVRNHEVTYYDGMLAGLYTPLGQGDANIREIVRNLIKAGYDGWFVLEQDNALSAEPAQGAGPFADAKASVEFLRAVLAELEAEGF</sequence>
<evidence type="ECO:0000313" key="2">
    <source>
        <dbReference type="EMBL" id="CAB4608310.1"/>
    </source>
</evidence>
<dbReference type="Gene3D" id="3.20.20.150">
    <property type="entry name" value="Divalent-metal-dependent TIM barrel enzymes"/>
    <property type="match status" value="1"/>
</dbReference>
<dbReference type="Pfam" id="PF01261">
    <property type="entry name" value="AP_endonuc_2"/>
    <property type="match status" value="1"/>
</dbReference>
<dbReference type="InterPro" id="IPR013022">
    <property type="entry name" value="Xyl_isomerase-like_TIM-brl"/>
</dbReference>
<evidence type="ECO:0000259" key="1">
    <source>
        <dbReference type="Pfam" id="PF01261"/>
    </source>
</evidence>
<dbReference type="PANTHER" id="PTHR12110:SF41">
    <property type="entry name" value="INOSOSE DEHYDRATASE"/>
    <property type="match status" value="1"/>
</dbReference>
<protein>
    <submittedName>
        <fullName evidence="2">Unannotated protein</fullName>
    </submittedName>
</protein>
<dbReference type="InterPro" id="IPR036237">
    <property type="entry name" value="Xyl_isomerase-like_sf"/>
</dbReference>
<dbReference type="InterPro" id="IPR050312">
    <property type="entry name" value="IolE/XylAMocC-like"/>
</dbReference>
<dbReference type="PANTHER" id="PTHR12110">
    <property type="entry name" value="HYDROXYPYRUVATE ISOMERASE"/>
    <property type="match status" value="1"/>
</dbReference>
<accession>A0A6J6H6E6</accession>
<dbReference type="SUPFAM" id="SSF51658">
    <property type="entry name" value="Xylose isomerase-like"/>
    <property type="match status" value="1"/>
</dbReference>
<reference evidence="2" key="1">
    <citation type="submission" date="2020-05" db="EMBL/GenBank/DDBJ databases">
        <authorList>
            <person name="Chiriac C."/>
            <person name="Salcher M."/>
            <person name="Ghai R."/>
            <person name="Kavagutti S V."/>
        </authorList>
    </citation>
    <scope>NUCLEOTIDE SEQUENCE</scope>
</reference>